<keyword evidence="1" id="KW-0472">Membrane</keyword>
<gene>
    <name evidence="2" type="ORF">B2M23_15315</name>
</gene>
<keyword evidence="1" id="KW-1133">Transmembrane helix</keyword>
<evidence type="ECO:0000313" key="3">
    <source>
        <dbReference type="Proteomes" id="UP000192391"/>
    </source>
</evidence>
<feature type="transmembrane region" description="Helical" evidence="1">
    <location>
        <begin position="45"/>
        <end position="63"/>
    </location>
</feature>
<evidence type="ECO:0000256" key="1">
    <source>
        <dbReference type="SAM" id="Phobius"/>
    </source>
</evidence>
<feature type="transmembrane region" description="Helical" evidence="1">
    <location>
        <begin position="117"/>
        <end position="136"/>
    </location>
</feature>
<feature type="transmembrane region" description="Helical" evidence="1">
    <location>
        <begin position="75"/>
        <end position="97"/>
    </location>
</feature>
<feature type="transmembrane region" description="Helical" evidence="1">
    <location>
        <begin position="240"/>
        <end position="261"/>
    </location>
</feature>
<protein>
    <submittedName>
        <fullName evidence="2">Uncharacterized protein</fullName>
    </submittedName>
</protein>
<name>A0AAC9W459_EUBLI</name>
<sequence>MEKERKTMMLLMLGGIVFMTFMDTAGHYLAGNWYPYEFLLTVKNVLYVVEWTGIGFGLGLLAHGGRMKGIRVSKAYLIGAVMVFLIGACSKKIYGIIPHGVMDWFYAQEISIRIYDNWFFAIAGLLLFLGLAVSHATNSKSGRKREWITCLLFLLFLFPLGQLGYTVLQTPDGVGQQIYVMLYFVRFLLFGIAVSLIAGAAKAEIAWGTGSVKVGILCLAFSLGWFFLTNWSQVYFKPEIFWSGAYCTALMLAAYGGLFLTKGALERFRLKVEG</sequence>
<dbReference type="KEGG" id="elim:B2M23_15315"/>
<feature type="transmembrane region" description="Helical" evidence="1">
    <location>
        <begin position="205"/>
        <end position="228"/>
    </location>
</feature>
<dbReference type="EMBL" id="CP019962">
    <property type="protein sequence ID" value="ARD66807.1"/>
    <property type="molecule type" value="Genomic_DNA"/>
</dbReference>
<dbReference type="Proteomes" id="UP000192391">
    <property type="component" value="Chromosome"/>
</dbReference>
<evidence type="ECO:0000313" key="2">
    <source>
        <dbReference type="EMBL" id="ARD66807.1"/>
    </source>
</evidence>
<dbReference type="RefSeq" id="WP_038353915.1">
    <property type="nucleotide sequence ID" value="NZ_CP019962.1"/>
</dbReference>
<proteinExistence type="predicted"/>
<accession>A0AAC9W459</accession>
<dbReference type="AlphaFoldDB" id="A0AAC9W459"/>
<feature type="transmembrane region" description="Helical" evidence="1">
    <location>
        <begin position="148"/>
        <end position="168"/>
    </location>
</feature>
<feature type="transmembrane region" description="Helical" evidence="1">
    <location>
        <begin position="7"/>
        <end position="25"/>
    </location>
</feature>
<organism evidence="2 3">
    <name type="scientific">Eubacterium limosum</name>
    <dbReference type="NCBI Taxonomy" id="1736"/>
    <lineage>
        <taxon>Bacteria</taxon>
        <taxon>Bacillati</taxon>
        <taxon>Bacillota</taxon>
        <taxon>Clostridia</taxon>
        <taxon>Eubacteriales</taxon>
        <taxon>Eubacteriaceae</taxon>
        <taxon>Eubacterium</taxon>
    </lineage>
</organism>
<reference evidence="3" key="1">
    <citation type="journal article" date="2017" name="Sci. Rep.">
        <title>Determination of the Genome and Primary Transcriptome of Syngas Fermenting Eubacterium limosum ATCC 8486.</title>
        <authorList>
            <person name="Song Y."/>
            <person name="Shin J."/>
            <person name="Jeong Y."/>
            <person name="Jin S."/>
            <person name="Lee J.K."/>
            <person name="Kim D.R."/>
            <person name="Kim S.C."/>
            <person name="Cho S."/>
            <person name="Cho B.K."/>
        </authorList>
    </citation>
    <scope>NUCLEOTIDE SEQUENCE [LARGE SCALE GENOMIC DNA]</scope>
    <source>
        <strain evidence="3">ATCC 8486</strain>
    </source>
</reference>
<keyword evidence="1" id="KW-0812">Transmembrane</keyword>
<feature type="transmembrane region" description="Helical" evidence="1">
    <location>
        <begin position="180"/>
        <end position="198"/>
    </location>
</feature>